<sequence length="97" mass="10141">MDPVTVALGTLILFVAPLLLLFVIAYRLTGSTENGTENGAGVDRERTIARDPETIRCSGCGAENELGYTYCAHCLEALPSSGSLASSSDSAGSRDPF</sequence>
<evidence type="ECO:0000313" key="3">
    <source>
        <dbReference type="EMBL" id="ELY49313.1"/>
    </source>
</evidence>
<evidence type="ECO:0000256" key="1">
    <source>
        <dbReference type="SAM" id="Phobius"/>
    </source>
</evidence>
<proteinExistence type="predicted"/>
<dbReference type="EMBL" id="AOHZ01000096">
    <property type="protein sequence ID" value="ELY49313.1"/>
    <property type="molecule type" value="Genomic_DNA"/>
</dbReference>
<keyword evidence="1" id="KW-0812">Transmembrane</keyword>
<organism evidence="3 4">
    <name type="scientific">Natronolimnohabitans innermongolicus JCM 12255</name>
    <dbReference type="NCBI Taxonomy" id="1227499"/>
    <lineage>
        <taxon>Archaea</taxon>
        <taxon>Methanobacteriati</taxon>
        <taxon>Methanobacteriota</taxon>
        <taxon>Stenosarchaea group</taxon>
        <taxon>Halobacteria</taxon>
        <taxon>Halobacteriales</taxon>
        <taxon>Natrialbaceae</taxon>
        <taxon>Natronolimnohabitans</taxon>
    </lineage>
</organism>
<protein>
    <recommendedName>
        <fullName evidence="2">DUF7577 domain-containing protein</fullName>
    </recommendedName>
</protein>
<evidence type="ECO:0000259" key="2">
    <source>
        <dbReference type="Pfam" id="PF24463"/>
    </source>
</evidence>
<keyword evidence="1" id="KW-1133">Transmembrane helix</keyword>
<accession>L9WLT6</accession>
<comment type="caution">
    <text evidence="3">The sequence shown here is derived from an EMBL/GenBank/DDBJ whole genome shotgun (WGS) entry which is preliminary data.</text>
</comment>
<dbReference type="AlphaFoldDB" id="L9WLT6"/>
<name>L9WLT6_9EURY</name>
<dbReference type="OrthoDB" id="206129at2157"/>
<feature type="transmembrane region" description="Helical" evidence="1">
    <location>
        <begin position="6"/>
        <end position="26"/>
    </location>
</feature>
<dbReference type="Pfam" id="PF24463">
    <property type="entry name" value="DUF7577"/>
    <property type="match status" value="1"/>
</dbReference>
<feature type="domain" description="DUF7577" evidence="2">
    <location>
        <begin position="53"/>
        <end position="79"/>
    </location>
</feature>
<evidence type="ECO:0000313" key="4">
    <source>
        <dbReference type="Proteomes" id="UP000011602"/>
    </source>
</evidence>
<gene>
    <name evidence="3" type="ORF">C493_20621</name>
</gene>
<dbReference type="RefSeq" id="WP_007261376.1">
    <property type="nucleotide sequence ID" value="NZ_AOHZ01000096.1"/>
</dbReference>
<dbReference type="Proteomes" id="UP000011602">
    <property type="component" value="Unassembled WGS sequence"/>
</dbReference>
<dbReference type="InterPro" id="IPR055999">
    <property type="entry name" value="DUF7577"/>
</dbReference>
<keyword evidence="4" id="KW-1185">Reference proteome</keyword>
<keyword evidence="1" id="KW-0472">Membrane</keyword>
<reference evidence="3 4" key="1">
    <citation type="journal article" date="2014" name="PLoS Genet.">
        <title>Phylogenetically driven sequencing of extremely halophilic archaea reveals strategies for static and dynamic osmo-response.</title>
        <authorList>
            <person name="Becker E.A."/>
            <person name="Seitzer P.M."/>
            <person name="Tritt A."/>
            <person name="Larsen D."/>
            <person name="Krusor M."/>
            <person name="Yao A.I."/>
            <person name="Wu D."/>
            <person name="Madern D."/>
            <person name="Eisen J.A."/>
            <person name="Darling A.E."/>
            <person name="Facciotti M.T."/>
        </authorList>
    </citation>
    <scope>NUCLEOTIDE SEQUENCE [LARGE SCALE GENOMIC DNA]</scope>
    <source>
        <strain evidence="3 4">JCM 12255</strain>
    </source>
</reference>